<name>A0ABT2S0E8_9FIRM</name>
<dbReference type="EMBL" id="JAOQKC010000024">
    <property type="protein sequence ID" value="MCU6698057.1"/>
    <property type="molecule type" value="Genomic_DNA"/>
</dbReference>
<dbReference type="RefSeq" id="WP_158364979.1">
    <property type="nucleotide sequence ID" value="NZ_JAOQKC010000024.1"/>
</dbReference>
<comment type="caution">
    <text evidence="1">The sequence shown here is derived from an EMBL/GenBank/DDBJ whole genome shotgun (WGS) entry which is preliminary data.</text>
</comment>
<organism evidence="1 2">
    <name type="scientific">Laedolimicola ammoniilytica</name>
    <dbReference type="NCBI Taxonomy" id="2981771"/>
    <lineage>
        <taxon>Bacteria</taxon>
        <taxon>Bacillati</taxon>
        <taxon>Bacillota</taxon>
        <taxon>Clostridia</taxon>
        <taxon>Lachnospirales</taxon>
        <taxon>Lachnospiraceae</taxon>
        <taxon>Laedolimicola</taxon>
    </lineage>
</organism>
<keyword evidence="2" id="KW-1185">Reference proteome</keyword>
<sequence>MIDLHGQAGLPYINRGVYTGSYEGMRYRLRKKEEEDKKTLEAVIYPEPFCFEKTAEDQKEAREFPFTDEGFTQAIAWLNEQYEAQQERWTEAKNASWV</sequence>
<proteinExistence type="predicted"/>
<accession>A0ABT2S0E8</accession>
<gene>
    <name evidence="1" type="ORF">OCV63_14335</name>
</gene>
<protein>
    <submittedName>
        <fullName evidence="1">GNAT family acetyltransferase</fullName>
    </submittedName>
</protein>
<evidence type="ECO:0000313" key="2">
    <source>
        <dbReference type="Proteomes" id="UP001652461"/>
    </source>
</evidence>
<reference evidence="1 2" key="1">
    <citation type="journal article" date="2021" name="ISME Commun">
        <title>Automated analysis of genomic sequences facilitates high-throughput and comprehensive description of bacteria.</title>
        <authorList>
            <person name="Hitch T.C.A."/>
        </authorList>
    </citation>
    <scope>NUCLEOTIDE SEQUENCE [LARGE SCALE GENOMIC DNA]</scope>
    <source>
        <strain evidence="1 2">Sanger_04</strain>
    </source>
</reference>
<evidence type="ECO:0000313" key="1">
    <source>
        <dbReference type="EMBL" id="MCU6698057.1"/>
    </source>
</evidence>
<dbReference type="Proteomes" id="UP001652461">
    <property type="component" value="Unassembled WGS sequence"/>
</dbReference>